<feature type="domain" description="HTH hxlR-type" evidence="4">
    <location>
        <begin position="45"/>
        <end position="144"/>
    </location>
</feature>
<dbReference type="Proteomes" id="UP000240971">
    <property type="component" value="Unassembled WGS sequence"/>
</dbReference>
<gene>
    <name evidence="5" type="ORF">CLV51_106131</name>
</gene>
<dbReference type="RefSeq" id="WP_106530551.1">
    <property type="nucleotide sequence ID" value="NZ_PYAW01000006.1"/>
</dbReference>
<evidence type="ECO:0000256" key="3">
    <source>
        <dbReference type="ARBA" id="ARBA00023163"/>
    </source>
</evidence>
<dbReference type="EMBL" id="PYAW01000006">
    <property type="protein sequence ID" value="PSL44265.1"/>
    <property type="molecule type" value="Genomic_DNA"/>
</dbReference>
<dbReference type="SUPFAM" id="SSF46785">
    <property type="entry name" value="Winged helix' DNA-binding domain"/>
    <property type="match status" value="1"/>
</dbReference>
<keyword evidence="1" id="KW-0805">Transcription regulation</keyword>
<evidence type="ECO:0000256" key="1">
    <source>
        <dbReference type="ARBA" id="ARBA00023015"/>
    </source>
</evidence>
<proteinExistence type="predicted"/>
<dbReference type="InterPro" id="IPR036388">
    <property type="entry name" value="WH-like_DNA-bd_sf"/>
</dbReference>
<dbReference type="InterPro" id="IPR036390">
    <property type="entry name" value="WH_DNA-bd_sf"/>
</dbReference>
<dbReference type="GO" id="GO:0003677">
    <property type="term" value="F:DNA binding"/>
    <property type="evidence" value="ECO:0007669"/>
    <property type="project" value="UniProtKB-KW"/>
</dbReference>
<dbReference type="InterPro" id="IPR002577">
    <property type="entry name" value="HTH_HxlR"/>
</dbReference>
<dbReference type="Gene3D" id="1.10.10.10">
    <property type="entry name" value="Winged helix-like DNA-binding domain superfamily/Winged helix DNA-binding domain"/>
    <property type="match status" value="1"/>
</dbReference>
<evidence type="ECO:0000256" key="2">
    <source>
        <dbReference type="ARBA" id="ARBA00023125"/>
    </source>
</evidence>
<name>A0A2P8HDF3_CHINA</name>
<sequence>MSKQEGTPALPGNTEVTNRAPQAFAGEKKYQEIFRVANTTRNQLCPVRDIVARISDKWSMLAIFALGGYGKLRFNEMKYKIGDISQRMLTVTLRNLEADSLVTRTVFPEIPPRVEYELTPLGYSLMEQFVLLVDWAELNEEQIMKFRKLQIRN</sequence>
<organism evidence="5 6">
    <name type="scientific">Chitinophaga niastensis</name>
    <dbReference type="NCBI Taxonomy" id="536980"/>
    <lineage>
        <taxon>Bacteria</taxon>
        <taxon>Pseudomonadati</taxon>
        <taxon>Bacteroidota</taxon>
        <taxon>Chitinophagia</taxon>
        <taxon>Chitinophagales</taxon>
        <taxon>Chitinophagaceae</taxon>
        <taxon>Chitinophaga</taxon>
    </lineage>
</organism>
<dbReference type="OrthoDB" id="7678715at2"/>
<dbReference type="AlphaFoldDB" id="A0A2P8HDF3"/>
<dbReference type="PANTHER" id="PTHR33204:SF39">
    <property type="entry name" value="TRANSCRIPTIONAL REGULATORY PROTEIN"/>
    <property type="match status" value="1"/>
</dbReference>
<comment type="caution">
    <text evidence="5">The sequence shown here is derived from an EMBL/GenBank/DDBJ whole genome shotgun (WGS) entry which is preliminary data.</text>
</comment>
<keyword evidence="2" id="KW-0238">DNA-binding</keyword>
<evidence type="ECO:0000313" key="6">
    <source>
        <dbReference type="Proteomes" id="UP000240971"/>
    </source>
</evidence>
<dbReference type="PANTHER" id="PTHR33204">
    <property type="entry name" value="TRANSCRIPTIONAL REGULATOR, MARR FAMILY"/>
    <property type="match status" value="1"/>
</dbReference>
<evidence type="ECO:0000313" key="5">
    <source>
        <dbReference type="EMBL" id="PSL44265.1"/>
    </source>
</evidence>
<accession>A0A2P8HDF3</accession>
<protein>
    <submittedName>
        <fullName evidence="5">HxlR family transcriptional regulator</fullName>
    </submittedName>
</protein>
<evidence type="ECO:0000259" key="4">
    <source>
        <dbReference type="PROSITE" id="PS51118"/>
    </source>
</evidence>
<keyword evidence="3" id="KW-0804">Transcription</keyword>
<keyword evidence="6" id="KW-1185">Reference proteome</keyword>
<reference evidence="5 6" key="1">
    <citation type="submission" date="2018-03" db="EMBL/GenBank/DDBJ databases">
        <title>Genomic Encyclopedia of Archaeal and Bacterial Type Strains, Phase II (KMG-II): from individual species to whole genera.</title>
        <authorList>
            <person name="Goeker M."/>
        </authorList>
    </citation>
    <scope>NUCLEOTIDE SEQUENCE [LARGE SCALE GENOMIC DNA]</scope>
    <source>
        <strain evidence="5 6">DSM 24859</strain>
    </source>
</reference>
<dbReference type="Pfam" id="PF01638">
    <property type="entry name" value="HxlR"/>
    <property type="match status" value="1"/>
</dbReference>
<dbReference type="PROSITE" id="PS51118">
    <property type="entry name" value="HTH_HXLR"/>
    <property type="match status" value="1"/>
</dbReference>